<dbReference type="Pfam" id="PF04031">
    <property type="entry name" value="Las1"/>
    <property type="match status" value="1"/>
</dbReference>
<sequence>MARIKIRPWRDRAEVLDVRKKLFLSNTGEHTAARRDATDMIEIWRRRARLPHAIESTALLVEAQLHQLAVENAEIGSAYATRAAFATALARFVTGFCDINQASVAKRSMFDVASDLHIPEQWVELRHQFTHGGELPALGPLERAVEGALAWLWDSFWSKLGDEDDEQRGVKRMRGVEEDMKAKENGTKLKAVLKSFVKERREEVKASTEGMTKGVSGAADGACARLGRFHREDSSSLDVLLALLVDERMIIPSGHTVGSTMSGAFILWDPLLLKLALSVRRSLVEFVLRMLHILTSPSALVESEDPYKEAISRWIEHVFVSTTWARRRKMSKDGLRQLRTEVVRECTLSSEYWTQALARKLTITGDARFREQWLEVVEANHLEESPREAEGDTQVTLVEENLSRDDTGDAESSDEGHEEYGDHIMAQSTFSAKDYGGWQPYPGIWRPVPIGIVEGEDEVSMPMIEEISKA</sequence>
<dbReference type="PANTHER" id="PTHR15002">
    <property type="entry name" value="RIBOSOMAL BIOGENESIS PROTEIN LAS1L"/>
    <property type="match status" value="1"/>
</dbReference>
<dbReference type="GO" id="GO:0000470">
    <property type="term" value="P:maturation of LSU-rRNA"/>
    <property type="evidence" value="ECO:0007669"/>
    <property type="project" value="TreeGrafter"/>
</dbReference>
<organism evidence="2 3">
    <name type="scientific">Rhizodiscina lignyota</name>
    <dbReference type="NCBI Taxonomy" id="1504668"/>
    <lineage>
        <taxon>Eukaryota</taxon>
        <taxon>Fungi</taxon>
        <taxon>Dikarya</taxon>
        <taxon>Ascomycota</taxon>
        <taxon>Pezizomycotina</taxon>
        <taxon>Dothideomycetes</taxon>
        <taxon>Pleosporomycetidae</taxon>
        <taxon>Aulographales</taxon>
        <taxon>Rhizodiscinaceae</taxon>
        <taxon>Rhizodiscina</taxon>
    </lineage>
</organism>
<dbReference type="Proteomes" id="UP000799772">
    <property type="component" value="Unassembled WGS sequence"/>
</dbReference>
<evidence type="ECO:0000313" key="3">
    <source>
        <dbReference type="Proteomes" id="UP000799772"/>
    </source>
</evidence>
<evidence type="ECO:0000313" key="2">
    <source>
        <dbReference type="EMBL" id="KAF2103879.1"/>
    </source>
</evidence>
<protein>
    <submittedName>
        <fullName evidence="2">Las1-domain-containing protein</fullName>
    </submittedName>
</protein>
<keyword evidence="3" id="KW-1185">Reference proteome</keyword>
<dbReference type="GO" id="GO:0004519">
    <property type="term" value="F:endonuclease activity"/>
    <property type="evidence" value="ECO:0007669"/>
    <property type="project" value="InterPro"/>
</dbReference>
<dbReference type="InterPro" id="IPR007174">
    <property type="entry name" value="Las1"/>
</dbReference>
<feature type="region of interest" description="Disordered" evidence="1">
    <location>
        <begin position="383"/>
        <end position="418"/>
    </location>
</feature>
<accession>A0A9P4IQG5</accession>
<dbReference type="EMBL" id="ML978121">
    <property type="protein sequence ID" value="KAF2103879.1"/>
    <property type="molecule type" value="Genomic_DNA"/>
</dbReference>
<dbReference type="GO" id="GO:0030687">
    <property type="term" value="C:preribosome, large subunit precursor"/>
    <property type="evidence" value="ECO:0007669"/>
    <property type="project" value="TreeGrafter"/>
</dbReference>
<dbReference type="PANTHER" id="PTHR15002:SF0">
    <property type="entry name" value="RIBOSOMAL BIOGENESIS PROTEIN LAS1L"/>
    <property type="match status" value="1"/>
</dbReference>
<reference evidence="2" key="1">
    <citation type="journal article" date="2020" name="Stud. Mycol.">
        <title>101 Dothideomycetes genomes: a test case for predicting lifestyles and emergence of pathogens.</title>
        <authorList>
            <person name="Haridas S."/>
            <person name="Albert R."/>
            <person name="Binder M."/>
            <person name="Bloem J."/>
            <person name="Labutti K."/>
            <person name="Salamov A."/>
            <person name="Andreopoulos B."/>
            <person name="Baker S."/>
            <person name="Barry K."/>
            <person name="Bills G."/>
            <person name="Bluhm B."/>
            <person name="Cannon C."/>
            <person name="Castanera R."/>
            <person name="Culley D."/>
            <person name="Daum C."/>
            <person name="Ezra D."/>
            <person name="Gonzalez J."/>
            <person name="Henrissat B."/>
            <person name="Kuo A."/>
            <person name="Liang C."/>
            <person name="Lipzen A."/>
            <person name="Lutzoni F."/>
            <person name="Magnuson J."/>
            <person name="Mondo S."/>
            <person name="Nolan M."/>
            <person name="Ohm R."/>
            <person name="Pangilinan J."/>
            <person name="Park H.-J."/>
            <person name="Ramirez L."/>
            <person name="Alfaro M."/>
            <person name="Sun H."/>
            <person name="Tritt A."/>
            <person name="Yoshinaga Y."/>
            <person name="Zwiers L.-H."/>
            <person name="Turgeon B."/>
            <person name="Goodwin S."/>
            <person name="Spatafora J."/>
            <person name="Crous P."/>
            <person name="Grigoriev I."/>
        </authorList>
    </citation>
    <scope>NUCLEOTIDE SEQUENCE</scope>
    <source>
        <strain evidence="2">CBS 133067</strain>
    </source>
</reference>
<name>A0A9P4IQG5_9PEZI</name>
<proteinExistence type="predicted"/>
<dbReference type="AlphaFoldDB" id="A0A9P4IQG5"/>
<comment type="caution">
    <text evidence="2">The sequence shown here is derived from an EMBL/GenBank/DDBJ whole genome shotgun (WGS) entry which is preliminary data.</text>
</comment>
<dbReference type="OrthoDB" id="10263222at2759"/>
<dbReference type="GO" id="GO:0090730">
    <property type="term" value="C:Las1 complex"/>
    <property type="evidence" value="ECO:0007669"/>
    <property type="project" value="InterPro"/>
</dbReference>
<evidence type="ECO:0000256" key="1">
    <source>
        <dbReference type="SAM" id="MobiDB-lite"/>
    </source>
</evidence>
<gene>
    <name evidence="2" type="ORF">NA57DRAFT_70088</name>
</gene>
<dbReference type="GO" id="GO:0000460">
    <property type="term" value="P:maturation of 5.8S rRNA"/>
    <property type="evidence" value="ECO:0007669"/>
    <property type="project" value="TreeGrafter"/>
</dbReference>